<dbReference type="SUPFAM" id="SSF47954">
    <property type="entry name" value="Cyclin-like"/>
    <property type="match status" value="1"/>
</dbReference>
<reference evidence="4 5" key="1">
    <citation type="submission" date="2006-10" db="EMBL/GenBank/DDBJ databases">
        <title>The Genome Sequence of Batrachochytrium dendrobatidis JEL423.</title>
        <authorList>
            <consortium name="The Broad Institute Genome Sequencing Platform"/>
            <person name="Birren B."/>
            <person name="Lander E."/>
            <person name="Galagan J."/>
            <person name="Cuomo C."/>
            <person name="Devon K."/>
            <person name="Jaffe D."/>
            <person name="Butler J."/>
            <person name="Alvarez P."/>
            <person name="Gnerre S."/>
            <person name="Grabherr M."/>
            <person name="Kleber M."/>
            <person name="Mauceli E."/>
            <person name="Brockman W."/>
            <person name="Young S."/>
            <person name="LaButti K."/>
            <person name="Sykes S."/>
            <person name="DeCaprio D."/>
            <person name="Crawford M."/>
            <person name="Koehrsen M."/>
            <person name="Engels R."/>
            <person name="Montgomery P."/>
            <person name="Pearson M."/>
            <person name="Howarth C."/>
            <person name="Larson L."/>
            <person name="White J."/>
            <person name="O'Leary S."/>
            <person name="Kodira C."/>
            <person name="Zeng Q."/>
            <person name="Yandava C."/>
            <person name="Alvarado L."/>
            <person name="Longcore J."/>
            <person name="James T."/>
        </authorList>
    </citation>
    <scope>NUCLEOTIDE SEQUENCE [LARGE SCALE GENOMIC DNA]</scope>
    <source>
        <strain evidence="4 5">JEL423</strain>
    </source>
</reference>
<proteinExistence type="inferred from homology"/>
<dbReference type="InterPro" id="IPR036915">
    <property type="entry name" value="Cyclin-like_sf"/>
</dbReference>
<sequence>MTHPILDPEVLQSQYLVLFQKENLVHLQPTPGFLQRTQAGYISIDQRRELVDWIHQVWMHFKYRSTETFHLAISLIDRVCSMHPVHIKRYQILGAACFWIACKFTEPDPPSYSRLVSLSGGAFDAETLKAEELMVLKRLQWNLSMATPSSFLELMLMFMPITSQHRHDIYQYAISFLAIMPSNYHMLQYASSVQSAASLLVVFASTGSNYEFCHRFLAQHTRQLMMDSSAMAMGLQPPMMSDVNACASDMMLIVRQTFPEFKYAACPSALLQNKREMAILQQPRTIQTKDAHLRKQHSLSVTLSGSTCVSKMSESSHRNSTATLSVSPVSQQLLQVQPSGVSKKLTQSETGSKCNAGRQSRPALVATKQHNVFANTSASTRSVKPTKPISVHINTSEFESQSNLIKRAVSPVYIETLGSRLSPRSAFQPPRVIVEDDDPEYADFSFASPTMLSGNLDDTCLGKDMFFIGGDLVATTISSLSAFSDGY</sequence>
<dbReference type="AlphaFoldDB" id="A0A177WNY4"/>
<dbReference type="InterPro" id="IPR039361">
    <property type="entry name" value="Cyclin"/>
</dbReference>
<dbReference type="SMART" id="SM00385">
    <property type="entry name" value="CYCLIN"/>
    <property type="match status" value="1"/>
</dbReference>
<comment type="similarity">
    <text evidence="1">Belongs to the cyclin family.</text>
</comment>
<feature type="domain" description="Cyclin-like" evidence="3">
    <location>
        <begin position="52"/>
        <end position="137"/>
    </location>
</feature>
<accession>A0A177WNY4</accession>
<dbReference type="eggNOG" id="KOG0653">
    <property type="taxonomic scope" value="Eukaryota"/>
</dbReference>
<protein>
    <submittedName>
        <fullName evidence="4">Cyclin domain-containing protein</fullName>
    </submittedName>
</protein>
<dbReference type="Gene3D" id="1.10.472.10">
    <property type="entry name" value="Cyclin-like"/>
    <property type="match status" value="2"/>
</dbReference>
<dbReference type="EMBL" id="DS022306">
    <property type="protein sequence ID" value="OAJ41516.1"/>
    <property type="molecule type" value="Genomic_DNA"/>
</dbReference>
<dbReference type="PANTHER" id="PTHR10177">
    <property type="entry name" value="CYCLINS"/>
    <property type="match status" value="1"/>
</dbReference>
<name>A0A177WNY4_BATDL</name>
<evidence type="ECO:0000313" key="5">
    <source>
        <dbReference type="Proteomes" id="UP000077115"/>
    </source>
</evidence>
<organism evidence="4 5">
    <name type="scientific">Batrachochytrium dendrobatidis (strain JEL423)</name>
    <dbReference type="NCBI Taxonomy" id="403673"/>
    <lineage>
        <taxon>Eukaryota</taxon>
        <taxon>Fungi</taxon>
        <taxon>Fungi incertae sedis</taxon>
        <taxon>Chytridiomycota</taxon>
        <taxon>Chytridiomycota incertae sedis</taxon>
        <taxon>Chytridiomycetes</taxon>
        <taxon>Rhizophydiales</taxon>
        <taxon>Rhizophydiales incertae sedis</taxon>
        <taxon>Batrachochytrium</taxon>
    </lineage>
</organism>
<dbReference type="VEuPathDB" id="FungiDB:BDEG_25099"/>
<feature type="compositionally biased region" description="Polar residues" evidence="2">
    <location>
        <begin position="344"/>
        <end position="353"/>
    </location>
</feature>
<dbReference type="FunFam" id="1.10.472.10:FF:000318">
    <property type="entry name" value="Cyclin domain-containing protein"/>
    <property type="match status" value="1"/>
</dbReference>
<gene>
    <name evidence="4" type="ORF">BDEG_25099</name>
</gene>
<evidence type="ECO:0000256" key="1">
    <source>
        <dbReference type="RuleBase" id="RU000383"/>
    </source>
</evidence>
<dbReference type="OrthoDB" id="5590282at2759"/>
<dbReference type="InterPro" id="IPR013763">
    <property type="entry name" value="Cyclin-like_dom"/>
</dbReference>
<evidence type="ECO:0000256" key="2">
    <source>
        <dbReference type="SAM" id="MobiDB-lite"/>
    </source>
</evidence>
<reference evidence="4 5" key="2">
    <citation type="submission" date="2016-05" db="EMBL/GenBank/DDBJ databases">
        <title>Lineage-specific infection strategies underlie the spectrum of fungal disease in amphibians.</title>
        <authorList>
            <person name="Cuomo C.A."/>
            <person name="Farrer R.A."/>
            <person name="James T."/>
            <person name="Longcore J."/>
            <person name="Birren B."/>
        </authorList>
    </citation>
    <scope>NUCLEOTIDE SEQUENCE [LARGE SCALE GENOMIC DNA]</scope>
    <source>
        <strain evidence="4 5">JEL423</strain>
    </source>
</reference>
<evidence type="ECO:0000259" key="3">
    <source>
        <dbReference type="SMART" id="SM00385"/>
    </source>
</evidence>
<dbReference type="InterPro" id="IPR006671">
    <property type="entry name" value="Cyclin_N"/>
</dbReference>
<evidence type="ECO:0000313" key="4">
    <source>
        <dbReference type="EMBL" id="OAJ41516.1"/>
    </source>
</evidence>
<dbReference type="Proteomes" id="UP000077115">
    <property type="component" value="Unassembled WGS sequence"/>
</dbReference>
<keyword evidence="1" id="KW-0195">Cyclin</keyword>
<dbReference type="Pfam" id="PF00134">
    <property type="entry name" value="Cyclin_N"/>
    <property type="match status" value="1"/>
</dbReference>
<dbReference type="STRING" id="403673.A0A177WNY4"/>
<feature type="region of interest" description="Disordered" evidence="2">
    <location>
        <begin position="340"/>
        <end position="360"/>
    </location>
</feature>